<dbReference type="InterPro" id="IPR036396">
    <property type="entry name" value="Cyt_P450_sf"/>
</dbReference>
<dbReference type="InterPro" id="IPR050651">
    <property type="entry name" value="Plant_Cytochrome_P450_Monoox"/>
</dbReference>
<comment type="cofactor">
    <cofactor evidence="8">
        <name>heme</name>
        <dbReference type="ChEBI" id="CHEBI:30413"/>
    </cofactor>
</comment>
<dbReference type="SUPFAM" id="SSF48264">
    <property type="entry name" value="Cytochrome P450"/>
    <property type="match status" value="1"/>
</dbReference>
<evidence type="ECO:0000256" key="6">
    <source>
        <dbReference type="ARBA" id="ARBA00023004"/>
    </source>
</evidence>
<dbReference type="Gene3D" id="1.10.630.10">
    <property type="entry name" value="Cytochrome P450"/>
    <property type="match status" value="1"/>
</dbReference>
<gene>
    <name evidence="10" type="ORF">SASPL_115572</name>
</gene>
<evidence type="ECO:0000256" key="3">
    <source>
        <dbReference type="ARBA" id="ARBA00022617"/>
    </source>
</evidence>
<comment type="similarity">
    <text evidence="2 9">Belongs to the cytochrome P450 family.</text>
</comment>
<dbReference type="InterPro" id="IPR001128">
    <property type="entry name" value="Cyt_P450"/>
</dbReference>
<dbReference type="Pfam" id="PF00067">
    <property type="entry name" value="p450"/>
    <property type="match status" value="1"/>
</dbReference>
<evidence type="ECO:0000256" key="8">
    <source>
        <dbReference type="PIRSR" id="PIRSR602401-1"/>
    </source>
</evidence>
<evidence type="ECO:0000313" key="11">
    <source>
        <dbReference type="Proteomes" id="UP000298416"/>
    </source>
</evidence>
<keyword evidence="3 8" id="KW-0349">Heme</keyword>
<dbReference type="FunFam" id="1.10.630.10:FF:000081">
    <property type="entry name" value="Cytochrome P450 CYP81N5"/>
    <property type="match status" value="1"/>
</dbReference>
<keyword evidence="4 8" id="KW-0479">Metal-binding</keyword>
<dbReference type="GO" id="GO:0016114">
    <property type="term" value="P:terpenoid biosynthetic process"/>
    <property type="evidence" value="ECO:0007669"/>
    <property type="project" value="UniProtKB-ARBA"/>
</dbReference>
<dbReference type="GO" id="GO:0016020">
    <property type="term" value="C:membrane"/>
    <property type="evidence" value="ECO:0007669"/>
    <property type="project" value="UniProtKB-SubCell"/>
</dbReference>
<keyword evidence="7 9" id="KW-0503">Monooxygenase</keyword>
<evidence type="ECO:0000256" key="1">
    <source>
        <dbReference type="ARBA" id="ARBA00004167"/>
    </source>
</evidence>
<accession>A0A8X8Y8L1</accession>
<evidence type="ECO:0000256" key="4">
    <source>
        <dbReference type="ARBA" id="ARBA00022723"/>
    </source>
</evidence>
<organism evidence="10">
    <name type="scientific">Salvia splendens</name>
    <name type="common">Scarlet sage</name>
    <dbReference type="NCBI Taxonomy" id="180675"/>
    <lineage>
        <taxon>Eukaryota</taxon>
        <taxon>Viridiplantae</taxon>
        <taxon>Streptophyta</taxon>
        <taxon>Embryophyta</taxon>
        <taxon>Tracheophyta</taxon>
        <taxon>Spermatophyta</taxon>
        <taxon>Magnoliopsida</taxon>
        <taxon>eudicotyledons</taxon>
        <taxon>Gunneridae</taxon>
        <taxon>Pentapetalae</taxon>
        <taxon>asterids</taxon>
        <taxon>lamiids</taxon>
        <taxon>Lamiales</taxon>
        <taxon>Lamiaceae</taxon>
        <taxon>Nepetoideae</taxon>
        <taxon>Mentheae</taxon>
        <taxon>Salviinae</taxon>
        <taxon>Salvia</taxon>
        <taxon>Salvia subgen. Calosphace</taxon>
        <taxon>core Calosphace</taxon>
    </lineage>
</organism>
<keyword evidence="5 9" id="KW-0560">Oxidoreductase</keyword>
<sequence>MEMFAIIFLPLFLFMYFATQYLLNKLRNLPPSPWINLPVIGHVYLLKKPLHKTLTALSRKHGPILSLQLGSRRAVVVSSPSAAAECLCTANDAVLANRPRLSVGKHLGYNHTSIVWAPYGDHWRNLRRISSIELLSSHRIQSLSQIRSDEIRRLLRALYAADSGGTVEMRTVIFELLFNSMTRMILGKRYYGRNEIDSEEAREFREIIDEMHKVTGKPQAVDFFPFLRWFGRSEDPCKGVHERRDKLLQNLIEGIRERSEKPQGKTMIEVLFSLQQTDPQYYTDEIIRSLAAVLLQAGSDTSVATMEWAMALLLNNPSVLNKAQLEIHNLVGDSRLLNDSDLPELPYLRSIIRETLRLYPVAPLFLPHESSEDCTIGGFHIPRGTMVQINVRAIHNDPEIWEDPLEFRPERFMHEERGINKERLKHVPFGAGRRGCPGEALAMSMIGLGLGSLIQCFDWQRISGDDFEDMSESGGVVTAKAHPLLARCWPNSTMVHVLSQL</sequence>
<dbReference type="GO" id="GO:0020037">
    <property type="term" value="F:heme binding"/>
    <property type="evidence" value="ECO:0007669"/>
    <property type="project" value="InterPro"/>
</dbReference>
<evidence type="ECO:0000256" key="2">
    <source>
        <dbReference type="ARBA" id="ARBA00010617"/>
    </source>
</evidence>
<dbReference type="InterPro" id="IPR002401">
    <property type="entry name" value="Cyt_P450_E_grp-I"/>
</dbReference>
<dbReference type="Proteomes" id="UP000298416">
    <property type="component" value="Unassembled WGS sequence"/>
</dbReference>
<dbReference type="PANTHER" id="PTHR47947:SF24">
    <property type="entry name" value="ISOFLAVONE 2'-HYDROXYLASE-LIKE"/>
    <property type="match status" value="1"/>
</dbReference>
<reference evidence="10" key="2">
    <citation type="submission" date="2020-08" db="EMBL/GenBank/DDBJ databases">
        <title>Plant Genome Project.</title>
        <authorList>
            <person name="Zhang R.-G."/>
        </authorList>
    </citation>
    <scope>NUCLEOTIDE SEQUENCE</scope>
    <source>
        <strain evidence="10">Huo1</strain>
        <tissue evidence="10">Leaf</tissue>
    </source>
</reference>
<reference evidence="10" key="1">
    <citation type="submission" date="2018-01" db="EMBL/GenBank/DDBJ databases">
        <authorList>
            <person name="Mao J.F."/>
        </authorList>
    </citation>
    <scope>NUCLEOTIDE SEQUENCE</scope>
    <source>
        <strain evidence="10">Huo1</strain>
        <tissue evidence="10">Leaf</tissue>
    </source>
</reference>
<keyword evidence="11" id="KW-1185">Reference proteome</keyword>
<feature type="binding site" description="axial binding residue" evidence="8">
    <location>
        <position position="436"/>
    </location>
    <ligand>
        <name>heme</name>
        <dbReference type="ChEBI" id="CHEBI:30413"/>
    </ligand>
    <ligandPart>
        <name>Fe</name>
        <dbReference type="ChEBI" id="CHEBI:18248"/>
    </ligandPart>
</feature>
<dbReference type="CDD" id="cd20653">
    <property type="entry name" value="CYP81"/>
    <property type="match status" value="1"/>
</dbReference>
<dbReference type="PRINTS" id="PR00463">
    <property type="entry name" value="EP450I"/>
</dbReference>
<protein>
    <submittedName>
        <fullName evidence="10">Uncharacterized protein</fullName>
    </submittedName>
</protein>
<name>A0A8X8Y8L1_SALSN</name>
<dbReference type="PRINTS" id="PR00385">
    <property type="entry name" value="P450"/>
</dbReference>
<dbReference type="GO" id="GO:0016712">
    <property type="term" value="F:oxidoreductase activity, acting on paired donors, with incorporation or reduction of molecular oxygen, reduced flavin or flavoprotein as one donor, and incorporation of one atom of oxygen"/>
    <property type="evidence" value="ECO:0007669"/>
    <property type="project" value="UniProtKB-ARBA"/>
</dbReference>
<dbReference type="PANTHER" id="PTHR47947">
    <property type="entry name" value="CYTOCHROME P450 82C3-RELATED"/>
    <property type="match status" value="1"/>
</dbReference>
<dbReference type="PROSITE" id="PS00086">
    <property type="entry name" value="CYTOCHROME_P450"/>
    <property type="match status" value="1"/>
</dbReference>
<keyword evidence="6 8" id="KW-0408">Iron</keyword>
<dbReference type="AlphaFoldDB" id="A0A8X8Y8L1"/>
<dbReference type="EMBL" id="PNBA02000005">
    <property type="protein sequence ID" value="KAG6425146.1"/>
    <property type="molecule type" value="Genomic_DNA"/>
</dbReference>
<dbReference type="GO" id="GO:0005506">
    <property type="term" value="F:iron ion binding"/>
    <property type="evidence" value="ECO:0007669"/>
    <property type="project" value="InterPro"/>
</dbReference>
<comment type="caution">
    <text evidence="10">The sequence shown here is derived from an EMBL/GenBank/DDBJ whole genome shotgun (WGS) entry which is preliminary data.</text>
</comment>
<dbReference type="OrthoDB" id="1470350at2759"/>
<evidence type="ECO:0000256" key="5">
    <source>
        <dbReference type="ARBA" id="ARBA00023002"/>
    </source>
</evidence>
<dbReference type="InterPro" id="IPR017972">
    <property type="entry name" value="Cyt_P450_CS"/>
</dbReference>
<evidence type="ECO:0000256" key="7">
    <source>
        <dbReference type="ARBA" id="ARBA00023033"/>
    </source>
</evidence>
<evidence type="ECO:0000313" key="10">
    <source>
        <dbReference type="EMBL" id="KAG6425146.1"/>
    </source>
</evidence>
<comment type="subcellular location">
    <subcellularLocation>
        <location evidence="1">Membrane</location>
        <topology evidence="1">Single-pass membrane protein</topology>
    </subcellularLocation>
</comment>
<proteinExistence type="inferred from homology"/>
<evidence type="ECO:0000256" key="9">
    <source>
        <dbReference type="RuleBase" id="RU000461"/>
    </source>
</evidence>